<accession>A0A120GNK2</accession>
<evidence type="ECO:0000313" key="10">
    <source>
        <dbReference type="Proteomes" id="UP000064189"/>
    </source>
</evidence>
<evidence type="ECO:0000256" key="5">
    <source>
        <dbReference type="ARBA" id="ARBA00022960"/>
    </source>
</evidence>
<feature type="transmembrane region" description="Helical" evidence="8">
    <location>
        <begin position="35"/>
        <end position="52"/>
    </location>
</feature>
<evidence type="ECO:0000256" key="8">
    <source>
        <dbReference type="SAM" id="Phobius"/>
    </source>
</evidence>
<evidence type="ECO:0000256" key="6">
    <source>
        <dbReference type="ARBA" id="ARBA00022989"/>
    </source>
</evidence>
<gene>
    <name evidence="9" type="ORF">AS888_07620</name>
</gene>
<keyword evidence="5" id="KW-0133">Cell shape</keyword>
<dbReference type="GO" id="GO:0005886">
    <property type="term" value="C:plasma membrane"/>
    <property type="evidence" value="ECO:0007669"/>
    <property type="project" value="UniProtKB-SubCell"/>
</dbReference>
<keyword evidence="7 8" id="KW-0472">Membrane</keyword>
<feature type="transmembrane region" description="Helical" evidence="8">
    <location>
        <begin position="140"/>
        <end position="159"/>
    </location>
</feature>
<proteinExistence type="inferred from homology"/>
<dbReference type="EMBL" id="LNNH01000038">
    <property type="protein sequence ID" value="KWW15906.1"/>
    <property type="molecule type" value="Genomic_DNA"/>
</dbReference>
<comment type="subcellular location">
    <subcellularLocation>
        <location evidence="1">Cell membrane</location>
        <topology evidence="1">Multi-pass membrane protein</topology>
    </subcellularLocation>
</comment>
<comment type="similarity">
    <text evidence="2">Belongs to the MreD family.</text>
</comment>
<feature type="transmembrane region" description="Helical" evidence="8">
    <location>
        <begin position="100"/>
        <end position="119"/>
    </location>
</feature>
<reference evidence="9 10" key="1">
    <citation type="submission" date="2015-11" db="EMBL/GenBank/DDBJ databases">
        <title>Genome Sequence of Bacillus simplex strain VanAntwerpen2.</title>
        <authorList>
            <person name="Couger M.B."/>
        </authorList>
    </citation>
    <scope>NUCLEOTIDE SEQUENCE [LARGE SCALE GENOMIC DNA]</scope>
    <source>
        <strain evidence="9 10">VanAntwerpen02</strain>
    </source>
</reference>
<evidence type="ECO:0000256" key="2">
    <source>
        <dbReference type="ARBA" id="ARBA00007776"/>
    </source>
</evidence>
<dbReference type="Proteomes" id="UP000064189">
    <property type="component" value="Unassembled WGS sequence"/>
</dbReference>
<evidence type="ECO:0000256" key="4">
    <source>
        <dbReference type="ARBA" id="ARBA00022692"/>
    </source>
</evidence>
<keyword evidence="6 8" id="KW-1133">Transmembrane helix</keyword>
<dbReference type="Pfam" id="PF04093">
    <property type="entry name" value="MreD"/>
    <property type="match status" value="1"/>
</dbReference>
<evidence type="ECO:0000256" key="1">
    <source>
        <dbReference type="ARBA" id="ARBA00004651"/>
    </source>
</evidence>
<dbReference type="GO" id="GO:0008360">
    <property type="term" value="P:regulation of cell shape"/>
    <property type="evidence" value="ECO:0007669"/>
    <property type="project" value="UniProtKB-KW"/>
</dbReference>
<evidence type="ECO:0000256" key="3">
    <source>
        <dbReference type="ARBA" id="ARBA00022475"/>
    </source>
</evidence>
<organism evidence="9 10">
    <name type="scientific">Peribacillus simplex</name>
    <dbReference type="NCBI Taxonomy" id="1478"/>
    <lineage>
        <taxon>Bacteria</taxon>
        <taxon>Bacillati</taxon>
        <taxon>Bacillota</taxon>
        <taxon>Bacilli</taxon>
        <taxon>Bacillales</taxon>
        <taxon>Bacillaceae</taxon>
        <taxon>Peribacillus</taxon>
    </lineage>
</organism>
<dbReference type="AlphaFoldDB" id="A0A120GNK2"/>
<protein>
    <submittedName>
        <fullName evidence="9">Rod shape-determining protein MreD</fullName>
    </submittedName>
</protein>
<dbReference type="InterPro" id="IPR007227">
    <property type="entry name" value="Cell_shape_determining_MreD"/>
</dbReference>
<keyword evidence="3" id="KW-1003">Cell membrane</keyword>
<evidence type="ECO:0000313" key="9">
    <source>
        <dbReference type="EMBL" id="KWW15906.1"/>
    </source>
</evidence>
<keyword evidence="10" id="KW-1185">Reference proteome</keyword>
<dbReference type="NCBIfam" id="TIGR03426">
    <property type="entry name" value="shape_MreD"/>
    <property type="match status" value="1"/>
</dbReference>
<sequence>MKQFILSFIALIFFVFESIFAQLFAGDTFGDDKILVPHFMMIFIFFLTMYGSRKMGMLYGAILGLTYDVVYTEILGIYMFLLPFLAYLISKCMKILQNNILIACLTAFLFTAVLELVIFQMNTILSFADMPFGEFAERRLLPTLLLNLVFIIVSCYPLKRIFEKLDLQGDAE</sequence>
<feature type="transmembrane region" description="Helical" evidence="8">
    <location>
        <begin position="64"/>
        <end position="88"/>
    </location>
</feature>
<keyword evidence="4 8" id="KW-0812">Transmembrane</keyword>
<evidence type="ECO:0000256" key="7">
    <source>
        <dbReference type="ARBA" id="ARBA00023136"/>
    </source>
</evidence>
<comment type="caution">
    <text evidence="9">The sequence shown here is derived from an EMBL/GenBank/DDBJ whole genome shotgun (WGS) entry which is preliminary data.</text>
</comment>
<name>A0A120GNK2_9BACI</name>
<dbReference type="RefSeq" id="WP_061143482.1">
    <property type="nucleotide sequence ID" value="NZ_LNNH01000038.1"/>
</dbReference>